<name>A0A6A0A4L7_HAELA</name>
<evidence type="ECO:0000313" key="2">
    <source>
        <dbReference type="Proteomes" id="UP000485058"/>
    </source>
</evidence>
<accession>A0A6A0A4L7</accession>
<sequence length="43" mass="4803">MLLARTQQQKFKFSGLNGWVIQGESGLCVVARGRQQLPMLQLA</sequence>
<organism evidence="1 2">
    <name type="scientific">Haematococcus lacustris</name>
    <name type="common">Green alga</name>
    <name type="synonym">Haematococcus pluvialis</name>
    <dbReference type="NCBI Taxonomy" id="44745"/>
    <lineage>
        <taxon>Eukaryota</taxon>
        <taxon>Viridiplantae</taxon>
        <taxon>Chlorophyta</taxon>
        <taxon>core chlorophytes</taxon>
        <taxon>Chlorophyceae</taxon>
        <taxon>CS clade</taxon>
        <taxon>Chlamydomonadales</taxon>
        <taxon>Haematococcaceae</taxon>
        <taxon>Haematococcus</taxon>
    </lineage>
</organism>
<dbReference type="EMBL" id="BLLF01002941">
    <property type="protein sequence ID" value="GFH25872.1"/>
    <property type="molecule type" value="Genomic_DNA"/>
</dbReference>
<keyword evidence="2" id="KW-1185">Reference proteome</keyword>
<protein>
    <submittedName>
        <fullName evidence="1">Uncharacterized protein</fullName>
    </submittedName>
</protein>
<reference evidence="1 2" key="1">
    <citation type="submission" date="2020-02" db="EMBL/GenBank/DDBJ databases">
        <title>Draft genome sequence of Haematococcus lacustris strain NIES-144.</title>
        <authorList>
            <person name="Morimoto D."/>
            <person name="Nakagawa S."/>
            <person name="Yoshida T."/>
            <person name="Sawayama S."/>
        </authorList>
    </citation>
    <scope>NUCLEOTIDE SEQUENCE [LARGE SCALE GENOMIC DNA]</scope>
    <source>
        <strain evidence="1 2">NIES-144</strain>
    </source>
</reference>
<gene>
    <name evidence="1" type="ORF">HaLaN_23910</name>
</gene>
<dbReference type="AlphaFoldDB" id="A0A6A0A4L7"/>
<evidence type="ECO:0000313" key="1">
    <source>
        <dbReference type="EMBL" id="GFH25872.1"/>
    </source>
</evidence>
<proteinExistence type="predicted"/>
<comment type="caution">
    <text evidence="1">The sequence shown here is derived from an EMBL/GenBank/DDBJ whole genome shotgun (WGS) entry which is preliminary data.</text>
</comment>
<dbReference type="Proteomes" id="UP000485058">
    <property type="component" value="Unassembled WGS sequence"/>
</dbReference>